<proteinExistence type="predicted"/>
<reference evidence="3" key="1">
    <citation type="submission" date="2020-10" db="EMBL/GenBank/DDBJ databases">
        <title>Taxonomic study of unclassified bacteria belonging to the class Ktedonobacteria.</title>
        <authorList>
            <person name="Yabe S."/>
            <person name="Wang C.M."/>
            <person name="Zheng Y."/>
            <person name="Sakai Y."/>
            <person name="Cavaletti L."/>
            <person name="Monciardini P."/>
            <person name="Donadio S."/>
        </authorList>
    </citation>
    <scope>NUCLEOTIDE SEQUENCE</scope>
    <source>
        <strain evidence="3">ID150040</strain>
    </source>
</reference>
<dbReference type="EMBL" id="BNJK01000001">
    <property type="protein sequence ID" value="GHO96942.1"/>
    <property type="molecule type" value="Genomic_DNA"/>
</dbReference>
<dbReference type="Pfam" id="PF00857">
    <property type="entry name" value="Isochorismatase"/>
    <property type="match status" value="1"/>
</dbReference>
<dbReference type="PANTHER" id="PTHR43540:SF7">
    <property type="entry name" value="ISOCHORISMATASE FAMILY PROTEIN YECD"/>
    <property type="match status" value="1"/>
</dbReference>
<dbReference type="SUPFAM" id="SSF52499">
    <property type="entry name" value="Isochorismatase-like hydrolases"/>
    <property type="match status" value="1"/>
</dbReference>
<keyword evidence="1 3" id="KW-0378">Hydrolase</keyword>
<dbReference type="Proteomes" id="UP000597444">
    <property type="component" value="Unassembled WGS sequence"/>
</dbReference>
<organism evidence="3 4">
    <name type="scientific">Reticulibacter mediterranei</name>
    <dbReference type="NCBI Taxonomy" id="2778369"/>
    <lineage>
        <taxon>Bacteria</taxon>
        <taxon>Bacillati</taxon>
        <taxon>Chloroflexota</taxon>
        <taxon>Ktedonobacteria</taxon>
        <taxon>Ktedonobacterales</taxon>
        <taxon>Reticulibacteraceae</taxon>
        <taxon>Reticulibacter</taxon>
    </lineage>
</organism>
<evidence type="ECO:0000313" key="4">
    <source>
        <dbReference type="Proteomes" id="UP000597444"/>
    </source>
</evidence>
<dbReference type="AlphaFoldDB" id="A0A8J3IUD8"/>
<keyword evidence="4" id="KW-1185">Reference proteome</keyword>
<protein>
    <submittedName>
        <fullName evidence="3">Hydrolase</fullName>
    </submittedName>
</protein>
<comment type="caution">
    <text evidence="3">The sequence shown here is derived from an EMBL/GenBank/DDBJ whole genome shotgun (WGS) entry which is preliminary data.</text>
</comment>
<dbReference type="Gene3D" id="3.40.50.850">
    <property type="entry name" value="Isochorismatase-like"/>
    <property type="match status" value="1"/>
</dbReference>
<dbReference type="InterPro" id="IPR036380">
    <property type="entry name" value="Isochorismatase-like_sf"/>
</dbReference>
<evidence type="ECO:0000259" key="2">
    <source>
        <dbReference type="Pfam" id="PF00857"/>
    </source>
</evidence>
<dbReference type="CDD" id="cd00431">
    <property type="entry name" value="cysteine_hydrolases"/>
    <property type="match status" value="1"/>
</dbReference>
<dbReference type="GO" id="GO:0016787">
    <property type="term" value="F:hydrolase activity"/>
    <property type="evidence" value="ECO:0007669"/>
    <property type="project" value="UniProtKB-KW"/>
</dbReference>
<evidence type="ECO:0000256" key="1">
    <source>
        <dbReference type="ARBA" id="ARBA00022801"/>
    </source>
</evidence>
<feature type="domain" description="Isochorismatase-like" evidence="2">
    <location>
        <begin position="10"/>
        <end position="184"/>
    </location>
</feature>
<gene>
    <name evidence="3" type="ORF">KSF_069900</name>
</gene>
<dbReference type="PANTHER" id="PTHR43540">
    <property type="entry name" value="PEROXYUREIDOACRYLATE/UREIDOACRYLATE AMIDOHYDROLASE-RELATED"/>
    <property type="match status" value="1"/>
</dbReference>
<evidence type="ECO:0000313" key="3">
    <source>
        <dbReference type="EMBL" id="GHO96942.1"/>
    </source>
</evidence>
<dbReference type="InterPro" id="IPR050272">
    <property type="entry name" value="Isochorismatase-like_hydrls"/>
</dbReference>
<accession>A0A8J3IUD8</accession>
<name>A0A8J3IUD8_9CHLR</name>
<dbReference type="InterPro" id="IPR000868">
    <property type="entry name" value="Isochorismatase-like_dom"/>
</dbReference>
<sequence>MPLTTIDNKAALIVIDLQKGVLTLPAAHPVDQVLARSAELARAFRSHKFPVVLVNVVGGAPGRTDAAHAARTSGQSRPTPPPQWADLADELDAQPDDHRITKKTWGAFHNTSLHEHLKELGVTQVFLTGVATSIGVESTARSAYEHDYHVVLVTDAMTDVDVQAHQHSVERIFPRLGETTTTEEIIAMLKEHA</sequence>
<dbReference type="RefSeq" id="WP_220207529.1">
    <property type="nucleotide sequence ID" value="NZ_BNJK01000001.1"/>
</dbReference>